<evidence type="ECO:0000313" key="1">
    <source>
        <dbReference type="EMBL" id="RZS71627.1"/>
    </source>
</evidence>
<name>A0A4Q7MSP9_9BACT</name>
<protein>
    <submittedName>
        <fullName evidence="1">Uncharacterized protein</fullName>
    </submittedName>
</protein>
<dbReference type="RefSeq" id="WP_130542108.1">
    <property type="nucleotide sequence ID" value="NZ_CP042431.1"/>
</dbReference>
<dbReference type="Proteomes" id="UP000293874">
    <property type="component" value="Unassembled WGS sequence"/>
</dbReference>
<keyword evidence="2" id="KW-1185">Reference proteome</keyword>
<accession>A0A4Q7MSP9</accession>
<proteinExistence type="predicted"/>
<comment type="caution">
    <text evidence="1">The sequence shown here is derived from an EMBL/GenBank/DDBJ whole genome shotgun (WGS) entry which is preliminary data.</text>
</comment>
<dbReference type="AlphaFoldDB" id="A0A4Q7MSP9"/>
<sequence length="113" mass="13279">MARSTSSIDTLYELEKEIFKLQLKAKDIELHLDDSFDHLQDNFYKMGWNSIFRGRRRRKQKREEEEASYGTGFIQGLLGTESIQILLQQLVPLVANKISAGLERLMERWFGKK</sequence>
<dbReference type="EMBL" id="SGXA01000002">
    <property type="protein sequence ID" value="RZS71627.1"/>
    <property type="molecule type" value="Genomic_DNA"/>
</dbReference>
<evidence type="ECO:0000313" key="2">
    <source>
        <dbReference type="Proteomes" id="UP000293874"/>
    </source>
</evidence>
<dbReference type="OrthoDB" id="670903at2"/>
<reference evidence="1 2" key="1">
    <citation type="submission" date="2019-02" db="EMBL/GenBank/DDBJ databases">
        <title>Genomic Encyclopedia of Type Strains, Phase IV (KMG-IV): sequencing the most valuable type-strain genomes for metagenomic binning, comparative biology and taxonomic classification.</title>
        <authorList>
            <person name="Goeker M."/>
        </authorList>
    </citation>
    <scope>NUCLEOTIDE SEQUENCE [LARGE SCALE GENOMIC DNA]</scope>
    <source>
        <strain evidence="1 2">DSM 18116</strain>
    </source>
</reference>
<gene>
    <name evidence="1" type="ORF">EV199_3533</name>
</gene>
<organism evidence="1 2">
    <name type="scientific">Pseudobacter ginsenosidimutans</name>
    <dbReference type="NCBI Taxonomy" id="661488"/>
    <lineage>
        <taxon>Bacteria</taxon>
        <taxon>Pseudomonadati</taxon>
        <taxon>Bacteroidota</taxon>
        <taxon>Chitinophagia</taxon>
        <taxon>Chitinophagales</taxon>
        <taxon>Chitinophagaceae</taxon>
        <taxon>Pseudobacter</taxon>
    </lineage>
</organism>